<feature type="domain" description="Polyphosphate kinase N-terminal" evidence="8">
    <location>
        <begin position="8"/>
        <end position="100"/>
    </location>
</feature>
<dbReference type="InterPro" id="IPR003414">
    <property type="entry name" value="PP_kinase"/>
</dbReference>
<feature type="domain" description="Polyphosphate kinase C-terminal" evidence="9">
    <location>
        <begin position="307"/>
        <end position="465"/>
    </location>
</feature>
<keyword evidence="2" id="KW-0597">Phosphoprotein</keyword>
<dbReference type="AlphaFoldDB" id="A0A3G6RQW0"/>
<evidence type="ECO:0000313" key="10">
    <source>
        <dbReference type="EMBL" id="AZA84028.1"/>
    </source>
</evidence>
<evidence type="ECO:0000259" key="8">
    <source>
        <dbReference type="Pfam" id="PF13089"/>
    </source>
</evidence>
<dbReference type="Pfam" id="PF02503">
    <property type="entry name" value="PP_kinase"/>
    <property type="match status" value="1"/>
</dbReference>
<reference evidence="11 12" key="1">
    <citation type="submission" date="2018-01" db="EMBL/GenBank/DDBJ databases">
        <title>Draft genome sequences of Chryseobacterium lactis NCTC11390, Chryseobacterium oncorhynchi 701B-08, and Chryseobacterium viscerum 687B-08.</title>
        <authorList>
            <person name="Jeong J.-J."/>
            <person name="Lee Y.J."/>
            <person name="Park B."/>
            <person name="Choi I.-G."/>
            <person name="Kim K.D."/>
        </authorList>
    </citation>
    <scope>NUCLEOTIDE SEQUENCE [LARGE SCALE GENOMIC DNA]</scope>
    <source>
        <strain evidence="11 12">NCTC11390</strain>
    </source>
</reference>
<evidence type="ECO:0000256" key="2">
    <source>
        <dbReference type="ARBA" id="ARBA00022553"/>
    </source>
</evidence>
<sequence length="468" mass="54673">MKTITPLFIDRDLSWLSFNARVLSEADDDTVPVMERLNFLSIFSSNLDEFYKVRIPKLLVRKNKTLLKDIHKEILRQQEFFGKILITKILPQLQKNNIELIYNQPIPTFMEGRLIQYFTNMLAPAIELYQLPLKDDFLIKSNSLYQAVFMDSGMGNEDVFILKIPNNKFSRFYEAERRNCRYLVFIDDILKKFLPEIYFSNTAVSIWNFKVTRDANINFEKEDNLLENLETYLENREKGKTTRFLYEKDMPVKKLQKLLSLLNIPSRDAVAGSAYHHLKDLNMISTDNNEAVYPPMITIERHQNETSVFNLIDKEDFMIHTPYESYDKVIDFFMEAATDEKVTEIYITIYRTAKNSAIIEALMIAAKLGKKVTVFVELKARFDEENNLKWLRKMKNAGVHVITSIPKLKVHAKLALIKCNQKKYALISTGNFNESTASCYTDHVLFTAHPGISDEVDTFFNFLIKNFR</sequence>
<dbReference type="InterPro" id="IPR036832">
    <property type="entry name" value="PPK_N_dom_sf"/>
</dbReference>
<keyword evidence="5" id="KW-0418">Kinase</keyword>
<dbReference type="PANTHER" id="PTHR30218:SF0">
    <property type="entry name" value="POLYPHOSPHATE KINASE"/>
    <property type="match status" value="1"/>
</dbReference>
<dbReference type="OrthoDB" id="9761456at2"/>
<evidence type="ECO:0000313" key="11">
    <source>
        <dbReference type="EMBL" id="PNW12583.1"/>
    </source>
</evidence>
<dbReference type="Gene3D" id="3.30.1840.10">
    <property type="entry name" value="Polyphosphate kinase middle domain"/>
    <property type="match status" value="1"/>
</dbReference>
<dbReference type="GO" id="GO:0009358">
    <property type="term" value="C:polyphosphate kinase complex"/>
    <property type="evidence" value="ECO:0007669"/>
    <property type="project" value="InterPro"/>
</dbReference>
<dbReference type="SUPFAM" id="SSF56024">
    <property type="entry name" value="Phospholipase D/nuclease"/>
    <property type="match status" value="1"/>
</dbReference>
<keyword evidence="13" id="KW-1185">Reference proteome</keyword>
<dbReference type="Pfam" id="PF17941">
    <property type="entry name" value="PP_kinase_C_1"/>
    <property type="match status" value="1"/>
</dbReference>
<feature type="domain" description="Polyphosphate kinase middle" evidence="7">
    <location>
        <begin position="114"/>
        <end position="282"/>
    </location>
</feature>
<keyword evidence="3" id="KW-0808">Transferase</keyword>
<evidence type="ECO:0000313" key="12">
    <source>
        <dbReference type="Proteomes" id="UP000236262"/>
    </source>
</evidence>
<dbReference type="InterPro" id="IPR036830">
    <property type="entry name" value="PP_kinase_middle_dom_sf"/>
</dbReference>
<dbReference type="SUPFAM" id="SSF140356">
    <property type="entry name" value="PPK N-terminal domain-like"/>
    <property type="match status" value="1"/>
</dbReference>
<dbReference type="Pfam" id="PF13089">
    <property type="entry name" value="PP_kinase_N"/>
    <property type="match status" value="1"/>
</dbReference>
<dbReference type="EC" id="2.7.4.1" evidence="1"/>
<evidence type="ECO:0000259" key="9">
    <source>
        <dbReference type="Pfam" id="PF17941"/>
    </source>
</evidence>
<dbReference type="EMBL" id="CP033924">
    <property type="protein sequence ID" value="AZA84028.1"/>
    <property type="molecule type" value="Genomic_DNA"/>
</dbReference>
<dbReference type="GO" id="GO:0005524">
    <property type="term" value="F:ATP binding"/>
    <property type="evidence" value="ECO:0007669"/>
    <property type="project" value="UniProtKB-KW"/>
</dbReference>
<protein>
    <recommendedName>
        <fullName evidence="1">ATP-polyphosphate phosphotransferase</fullName>
        <ecNumber evidence="1">2.7.4.1</ecNumber>
    </recommendedName>
</protein>
<organism evidence="11 12">
    <name type="scientific">Chryseobacterium lactis</name>
    <dbReference type="NCBI Taxonomy" id="1241981"/>
    <lineage>
        <taxon>Bacteria</taxon>
        <taxon>Pseudomonadati</taxon>
        <taxon>Bacteroidota</taxon>
        <taxon>Flavobacteriia</taxon>
        <taxon>Flavobacteriales</taxon>
        <taxon>Weeksellaceae</taxon>
        <taxon>Chryseobacterium group</taxon>
        <taxon>Chryseobacterium</taxon>
    </lineage>
</organism>
<dbReference type="Gene3D" id="1.20.58.310">
    <property type="entry name" value="Polyphosphate kinase N-terminal domain"/>
    <property type="match status" value="1"/>
</dbReference>
<evidence type="ECO:0000256" key="5">
    <source>
        <dbReference type="ARBA" id="ARBA00022777"/>
    </source>
</evidence>
<name>A0A3G6RQW0_CHRLC</name>
<keyword evidence="6" id="KW-0067">ATP-binding</keyword>
<dbReference type="InterPro" id="IPR025198">
    <property type="entry name" value="PPK_N_dom"/>
</dbReference>
<dbReference type="KEGG" id="clac:EG342_20005"/>
<evidence type="ECO:0000256" key="3">
    <source>
        <dbReference type="ARBA" id="ARBA00022679"/>
    </source>
</evidence>
<evidence type="ECO:0000256" key="4">
    <source>
        <dbReference type="ARBA" id="ARBA00022741"/>
    </source>
</evidence>
<dbReference type="RefSeq" id="WP_103292769.1">
    <property type="nucleotide sequence ID" value="NZ_CP033924.1"/>
</dbReference>
<gene>
    <name evidence="11" type="ORF">C1637_16165</name>
    <name evidence="10" type="ORF">EG342_20005</name>
</gene>
<evidence type="ECO:0000313" key="13">
    <source>
        <dbReference type="Proteomes" id="UP000279972"/>
    </source>
</evidence>
<dbReference type="PANTHER" id="PTHR30218">
    <property type="entry name" value="POLYPHOSPHATE KINASE"/>
    <property type="match status" value="1"/>
</dbReference>
<dbReference type="Gene3D" id="3.30.870.10">
    <property type="entry name" value="Endonuclease Chain A"/>
    <property type="match status" value="1"/>
</dbReference>
<evidence type="ECO:0000256" key="6">
    <source>
        <dbReference type="ARBA" id="ARBA00022840"/>
    </source>
</evidence>
<dbReference type="InterPro" id="IPR041108">
    <property type="entry name" value="PP_kinase_C_1"/>
</dbReference>
<reference evidence="10 13" key="2">
    <citation type="submission" date="2018-11" db="EMBL/GenBank/DDBJ databases">
        <title>Proposal to divide the Flavobacteriaceae and reorganize its genera based on Amino Acid Identity values calculated from whole genome sequences.</title>
        <authorList>
            <person name="Nicholson A.C."/>
            <person name="Gulvik C.A."/>
            <person name="Whitney A.M."/>
            <person name="Humrighouse B.W."/>
            <person name="Bell M."/>
            <person name="Holmes B."/>
            <person name="Steigerwalt A.G."/>
            <person name="Villarma A."/>
            <person name="Sheth M."/>
            <person name="Batra D."/>
            <person name="Pryor J."/>
            <person name="Bernardet J.-F."/>
            <person name="Hugo C."/>
            <person name="Kampfer P."/>
            <person name="Newman J."/>
            <person name="McQuiston J.R."/>
        </authorList>
    </citation>
    <scope>NUCLEOTIDE SEQUENCE [LARGE SCALE GENOMIC DNA]</scope>
    <source>
        <strain evidence="10 13">KC_1864</strain>
    </source>
</reference>
<dbReference type="GO" id="GO:0006799">
    <property type="term" value="P:polyphosphate biosynthetic process"/>
    <property type="evidence" value="ECO:0007669"/>
    <property type="project" value="InterPro"/>
</dbReference>
<dbReference type="InterPro" id="IPR024953">
    <property type="entry name" value="PP_kinase_middle"/>
</dbReference>
<evidence type="ECO:0000259" key="7">
    <source>
        <dbReference type="Pfam" id="PF02503"/>
    </source>
</evidence>
<accession>A0A3G6RQW0</accession>
<proteinExistence type="predicted"/>
<dbReference type="GO" id="GO:0008976">
    <property type="term" value="F:polyphosphate kinase activity"/>
    <property type="evidence" value="ECO:0007669"/>
    <property type="project" value="UniProtKB-EC"/>
</dbReference>
<dbReference type="Proteomes" id="UP000279972">
    <property type="component" value="Chromosome"/>
</dbReference>
<dbReference type="Proteomes" id="UP000236262">
    <property type="component" value="Unassembled WGS sequence"/>
</dbReference>
<evidence type="ECO:0000256" key="1">
    <source>
        <dbReference type="ARBA" id="ARBA00012960"/>
    </source>
</evidence>
<dbReference type="EMBL" id="PPEH01000006">
    <property type="protein sequence ID" value="PNW12583.1"/>
    <property type="molecule type" value="Genomic_DNA"/>
</dbReference>
<dbReference type="SUPFAM" id="SSF143724">
    <property type="entry name" value="PHP14-like"/>
    <property type="match status" value="1"/>
</dbReference>
<keyword evidence="4" id="KW-0547">Nucleotide-binding</keyword>